<dbReference type="Proteomes" id="UP001054252">
    <property type="component" value="Unassembled WGS sequence"/>
</dbReference>
<feature type="compositionally biased region" description="Basic and acidic residues" evidence="1">
    <location>
        <begin position="586"/>
        <end position="616"/>
    </location>
</feature>
<feature type="region of interest" description="Disordered" evidence="1">
    <location>
        <begin position="782"/>
        <end position="801"/>
    </location>
</feature>
<name>A0AAV5KM79_9ROSI</name>
<feature type="region of interest" description="Disordered" evidence="1">
    <location>
        <begin position="1"/>
        <end position="339"/>
    </location>
</feature>
<feature type="compositionally biased region" description="Basic residues" evidence="1">
    <location>
        <begin position="1"/>
        <end position="12"/>
    </location>
</feature>
<accession>A0AAV5KM79</accession>
<feature type="compositionally biased region" description="Basic residues" evidence="1">
    <location>
        <begin position="412"/>
        <end position="421"/>
    </location>
</feature>
<feature type="compositionally biased region" description="Basic and acidic residues" evidence="1">
    <location>
        <begin position="530"/>
        <end position="545"/>
    </location>
</feature>
<dbReference type="EMBL" id="BPVZ01000069">
    <property type="protein sequence ID" value="GKV25625.1"/>
    <property type="molecule type" value="Genomic_DNA"/>
</dbReference>
<feature type="compositionally biased region" description="Polar residues" evidence="1">
    <location>
        <begin position="621"/>
        <end position="634"/>
    </location>
</feature>
<dbReference type="PANTHER" id="PTHR34837">
    <property type="entry name" value="OS05G0595500 PROTEIN"/>
    <property type="match status" value="1"/>
</dbReference>
<feature type="compositionally biased region" description="Low complexity" evidence="1">
    <location>
        <begin position="555"/>
        <end position="564"/>
    </location>
</feature>
<dbReference type="AlphaFoldDB" id="A0AAV5KM79"/>
<dbReference type="PANTHER" id="PTHR34837:SF1">
    <property type="entry name" value="LOW PROTEIN: ZINC FINGER CCCH DOMAIN PROTEIN"/>
    <property type="match status" value="1"/>
</dbReference>
<feature type="compositionally biased region" description="Polar residues" evidence="1">
    <location>
        <begin position="440"/>
        <end position="454"/>
    </location>
</feature>
<evidence type="ECO:0000256" key="1">
    <source>
        <dbReference type="SAM" id="MobiDB-lite"/>
    </source>
</evidence>
<reference evidence="2 3" key="1">
    <citation type="journal article" date="2021" name="Commun. Biol.">
        <title>The genome of Shorea leprosula (Dipterocarpaceae) highlights the ecological relevance of drought in aseasonal tropical rainforests.</title>
        <authorList>
            <person name="Ng K.K.S."/>
            <person name="Kobayashi M.J."/>
            <person name="Fawcett J.A."/>
            <person name="Hatakeyama M."/>
            <person name="Paape T."/>
            <person name="Ng C.H."/>
            <person name="Ang C.C."/>
            <person name="Tnah L.H."/>
            <person name="Lee C.T."/>
            <person name="Nishiyama T."/>
            <person name="Sese J."/>
            <person name="O'Brien M.J."/>
            <person name="Copetti D."/>
            <person name="Mohd Noor M.I."/>
            <person name="Ong R.C."/>
            <person name="Putra M."/>
            <person name="Sireger I.Z."/>
            <person name="Indrioko S."/>
            <person name="Kosugi Y."/>
            <person name="Izuno A."/>
            <person name="Isagi Y."/>
            <person name="Lee S.L."/>
            <person name="Shimizu K.K."/>
        </authorList>
    </citation>
    <scope>NUCLEOTIDE SEQUENCE [LARGE SCALE GENOMIC DNA]</scope>
    <source>
        <strain evidence="2">214</strain>
    </source>
</reference>
<protein>
    <submittedName>
        <fullName evidence="2">Uncharacterized protein</fullName>
    </submittedName>
</protein>
<feature type="compositionally biased region" description="Basic and acidic residues" evidence="1">
    <location>
        <begin position="1187"/>
        <end position="1196"/>
    </location>
</feature>
<feature type="compositionally biased region" description="Polar residues" evidence="1">
    <location>
        <begin position="565"/>
        <end position="575"/>
    </location>
</feature>
<feature type="region of interest" description="Disordered" evidence="1">
    <location>
        <begin position="818"/>
        <end position="887"/>
    </location>
</feature>
<feature type="region of interest" description="Disordered" evidence="1">
    <location>
        <begin position="357"/>
        <end position="655"/>
    </location>
</feature>
<evidence type="ECO:0000313" key="2">
    <source>
        <dbReference type="EMBL" id="GKV25625.1"/>
    </source>
</evidence>
<feature type="compositionally biased region" description="Basic and acidic residues" evidence="1">
    <location>
        <begin position="207"/>
        <end position="339"/>
    </location>
</feature>
<organism evidence="2 3">
    <name type="scientific">Rubroshorea leprosula</name>
    <dbReference type="NCBI Taxonomy" id="152421"/>
    <lineage>
        <taxon>Eukaryota</taxon>
        <taxon>Viridiplantae</taxon>
        <taxon>Streptophyta</taxon>
        <taxon>Embryophyta</taxon>
        <taxon>Tracheophyta</taxon>
        <taxon>Spermatophyta</taxon>
        <taxon>Magnoliopsida</taxon>
        <taxon>eudicotyledons</taxon>
        <taxon>Gunneridae</taxon>
        <taxon>Pentapetalae</taxon>
        <taxon>rosids</taxon>
        <taxon>malvids</taxon>
        <taxon>Malvales</taxon>
        <taxon>Dipterocarpaceae</taxon>
        <taxon>Rubroshorea</taxon>
    </lineage>
</organism>
<keyword evidence="3" id="KW-1185">Reference proteome</keyword>
<feature type="compositionally biased region" description="Polar residues" evidence="1">
    <location>
        <begin position="480"/>
        <end position="489"/>
    </location>
</feature>
<gene>
    <name evidence="2" type="ORF">SLEP1_g35029</name>
</gene>
<feature type="compositionally biased region" description="Basic and acidic residues" evidence="1">
    <location>
        <begin position="357"/>
        <end position="411"/>
    </location>
</feature>
<feature type="compositionally biased region" description="Basic and acidic residues" evidence="1">
    <location>
        <begin position="491"/>
        <end position="518"/>
    </location>
</feature>
<feature type="compositionally biased region" description="Basic and acidic residues" evidence="1">
    <location>
        <begin position="13"/>
        <end position="63"/>
    </location>
</feature>
<proteinExistence type="predicted"/>
<feature type="region of interest" description="Disordered" evidence="1">
    <location>
        <begin position="1062"/>
        <end position="1096"/>
    </location>
</feature>
<feature type="compositionally biased region" description="Basic and acidic residues" evidence="1">
    <location>
        <begin position="1063"/>
        <end position="1076"/>
    </location>
</feature>
<comment type="caution">
    <text evidence="2">The sequence shown here is derived from an EMBL/GenBank/DDBJ whole genome shotgun (WGS) entry which is preliminary data.</text>
</comment>
<evidence type="ECO:0000313" key="3">
    <source>
        <dbReference type="Proteomes" id="UP001054252"/>
    </source>
</evidence>
<sequence length="1196" mass="135504">MPKGSRHKSSKHGSKDARDYSDSEKDSSMKEKERKPKEESSGKVYKESGSVEKRKLDSRDASKDLLGPGNGEYLEEYSSSKRRKERVDDGVSDRWNGGEDDGRGEKKSKVSSESKSKRREELEGDDLRKSKSEGKNRESSRREERERERERERDRKSKEGKVERFVDGEEHPAAKQAAVKSELGLQDQLQSPESESQLERRARKKKDGPGDGYKHLEDNGDLHDRQLSLRNDGRPKDDKGKDEKYRDKYQEDIDREERYQDDKLRDERLARDHTNSRSTDKHSRVDKESTEIRQKKSKTQDNSDREHDRDKEHDRDRGRERDRDIDIGHDHDRDRHRDRDYYRERERNRDWDYDRDCERDRECDRDWDRNPERDRDRYHDHDRRENDKDRDHGRDRDVDYDRDGYYLDDRNARHKDSKGRKRSPDDYVDIDDTKARGVKTQFSDIENKSFSSSRVESDADRGRSVSRQAHLEAVVGGNKRWTSPSSSSHVGADDFRHVKQEDTKYKDPVTEHRSKGASRDVTGFSGSSDRGYKYRTMEKSSKVDDGQGELPIERSSSSKASPTSFTERSPSSTSLDGRYTRVGGRRSLDIEETGRRGGNSVEDRTTRELPSEKPLLDESSQDSAFYNSKGNSSLIYPPPGFRPGHGSPSLMGSMEEDNRINFSSRFKRSGDPIVGRGQGNAWRGTPNWAAPVSNGFIPFQHGPPHSGFQAMMPPFPSPTLFGVRPSMDINHAGIPYHIPDAERFSGHMRPIGWPNMIDGSGPSHLHGWDGNNVFRDETHMYGGPEWDQNRHPMNGRGWDANSEVWKGQNADADLSSTFQKEDNPAQAPADDVSDGQDGQKCPYESNQNGVQAENQEIRSDIPLLAKESSKSPPEIAHEPTYDSSKVSSDDNSAHFCHVYLSKLDISTELAGSELYGQCMSLFDGEKSEPLVKDAAMFVNLKDGGRAVVKASIGLLNPSLIPPASNFILKKALDLYKRQRLEMSGLPPVNSQVLDFVSASNQEQKEEKVCFHNLEKTQELAMISEAEMPDAATPNSDTMRSGAISPVASQENVMVLASVQGEECQDHAENPSQEKLELPNPDVINESPQEPKPVLNGDKLDEVKSEQMILEDAGRRDTALQAAVLLTDCENPNNIDKMEDYSSVNCPKERQAFDDAISGSLFLSGDSSKVSGVLMPESNESESVILSRIHDSPENTH</sequence>
<feature type="region of interest" description="Disordered" evidence="1">
    <location>
        <begin position="1172"/>
        <end position="1196"/>
    </location>
</feature>
<feature type="compositionally biased region" description="Basic and acidic residues" evidence="1">
    <location>
        <begin position="85"/>
        <end position="173"/>
    </location>
</feature>
<feature type="compositionally biased region" description="Polar residues" evidence="1">
    <location>
        <begin position="844"/>
        <end position="854"/>
    </location>
</feature>